<dbReference type="GO" id="GO:0000160">
    <property type="term" value="P:phosphorelay signal transduction system"/>
    <property type="evidence" value="ECO:0007669"/>
    <property type="project" value="UniProtKB-KW"/>
</dbReference>
<dbReference type="InterPro" id="IPR001867">
    <property type="entry name" value="OmpR/PhoB-type_DNA-bd"/>
</dbReference>
<accession>A0A3M0HXW9</accession>
<evidence type="ECO:0000256" key="3">
    <source>
        <dbReference type="ARBA" id="ARBA00023015"/>
    </source>
</evidence>
<dbReference type="CDD" id="cd15831">
    <property type="entry name" value="BTAD"/>
    <property type="match status" value="1"/>
</dbReference>
<dbReference type="GO" id="GO:0003677">
    <property type="term" value="F:DNA binding"/>
    <property type="evidence" value="ECO:0007669"/>
    <property type="project" value="UniProtKB-UniRule"/>
</dbReference>
<keyword evidence="5" id="KW-0804">Transcription</keyword>
<keyword evidence="4 6" id="KW-0238">DNA-binding</keyword>
<gene>
    <name evidence="9" type="ORF">CTZ28_34985</name>
</gene>
<evidence type="ECO:0000313" key="10">
    <source>
        <dbReference type="Proteomes" id="UP000270471"/>
    </source>
</evidence>
<dbReference type="PANTHER" id="PTHR35807:SF1">
    <property type="entry name" value="TRANSCRIPTIONAL REGULATOR REDD"/>
    <property type="match status" value="1"/>
</dbReference>
<dbReference type="InterPro" id="IPR016032">
    <property type="entry name" value="Sig_transdc_resp-reg_C-effctor"/>
</dbReference>
<feature type="domain" description="OmpR/PhoB-type" evidence="8">
    <location>
        <begin position="1"/>
        <end position="93"/>
    </location>
</feature>
<evidence type="ECO:0000259" key="8">
    <source>
        <dbReference type="PROSITE" id="PS51755"/>
    </source>
</evidence>
<keyword evidence="10" id="KW-1185">Reference proteome</keyword>
<dbReference type="Proteomes" id="UP000270471">
    <property type="component" value="Unassembled WGS sequence"/>
</dbReference>
<dbReference type="EMBL" id="PENI01000031">
    <property type="protein sequence ID" value="RMB81424.1"/>
    <property type="molecule type" value="Genomic_DNA"/>
</dbReference>
<dbReference type="InterPro" id="IPR002182">
    <property type="entry name" value="NB-ARC"/>
</dbReference>
<dbReference type="Gene3D" id="3.40.50.300">
    <property type="entry name" value="P-loop containing nucleotide triphosphate hydrolases"/>
    <property type="match status" value="1"/>
</dbReference>
<evidence type="ECO:0000313" key="9">
    <source>
        <dbReference type="EMBL" id="RMB81424.1"/>
    </source>
</evidence>
<reference evidence="9 10" key="1">
    <citation type="submission" date="2017-11" db="EMBL/GenBank/DDBJ databases">
        <title>Draft genome of actinobacteria isolated from guarana (Paullinia cupana (Mart.) Ducke.</title>
        <authorList>
            <person name="Siqueira K.A."/>
            <person name="Liotti R.G."/>
            <person name="Mendes T.A.O."/>
            <person name="Soares M.A."/>
        </authorList>
    </citation>
    <scope>NUCLEOTIDE SEQUENCE [LARGE SCALE GENOMIC DNA]</scope>
    <source>
        <strain evidence="9 10">193</strain>
    </source>
</reference>
<keyword evidence="3" id="KW-0805">Transcription regulation</keyword>
<feature type="region of interest" description="Disordered" evidence="7">
    <location>
        <begin position="250"/>
        <end position="283"/>
    </location>
</feature>
<evidence type="ECO:0000256" key="6">
    <source>
        <dbReference type="PROSITE-ProRule" id="PRU01091"/>
    </source>
</evidence>
<dbReference type="Gene3D" id="1.25.40.10">
    <property type="entry name" value="Tetratricopeptide repeat domain"/>
    <property type="match status" value="1"/>
</dbReference>
<dbReference type="SMART" id="SM01043">
    <property type="entry name" value="BTAD"/>
    <property type="match status" value="1"/>
</dbReference>
<comment type="similarity">
    <text evidence="1">Belongs to the AfsR/DnrI/RedD regulatory family.</text>
</comment>
<name>A0A3M0HXW9_9ACTN</name>
<dbReference type="PROSITE" id="PS51755">
    <property type="entry name" value="OMPR_PHOB"/>
    <property type="match status" value="1"/>
</dbReference>
<keyword evidence="2" id="KW-0902">Two-component regulatory system</keyword>
<evidence type="ECO:0000256" key="2">
    <source>
        <dbReference type="ARBA" id="ARBA00023012"/>
    </source>
</evidence>
<dbReference type="AlphaFoldDB" id="A0A3M0HXW9"/>
<organism evidence="9 10">
    <name type="scientific">Streptomyces shenzhenensis</name>
    <dbReference type="NCBI Taxonomy" id="943815"/>
    <lineage>
        <taxon>Bacteria</taxon>
        <taxon>Bacillati</taxon>
        <taxon>Actinomycetota</taxon>
        <taxon>Actinomycetes</taxon>
        <taxon>Kitasatosporales</taxon>
        <taxon>Streptomycetaceae</taxon>
        <taxon>Streptomyces</taxon>
    </lineage>
</organism>
<sequence length="627" mass="66908">MFTVSVLGPLALHHAGIETKVTSPKQRAIFAALLLSSGRKLSTGKLVEALWGDGPPRTASETVRTHVYLLRKALKTTGIGLPRTPDRAYALSVDDDVVDLEEFRRCVARAQAERLSGHPRKAASLYEAGLRLWRGEPLAGIPGPFADSRRRWLTESRLAAQSALLRCRMALGAHHEVAADLFELTAENPLDEGLRDLLMTCLYRANRQADALAVFRETRELLREQLGVEPSPSLCLTQRRILDRDETLLWPEENEAAPSAEGPATRPTRTGFSPPQPAQLPKAPVVTGRVGTISRLVDAVREGVAVLVVEGMPGVGKTTLALHCAHRLAPGFPDGQLFLDLGGPGSSGPPMTVMEALKRLLAGVGVPAAALPAEADERASLFRSLLAGRRYLVLLENARDTEQIRMLLPGAASSVVLVTSRVQATGLVVTHNVRRVVLAEFTPTEARAFLAERLAGRGRPAVRPVLDAIADRCGRLPLALAVVAAQAGDGTDRPLGAVARGLDDTHGSLDAFRIGRDAATDLRGAFAGSYEALSGRAAQLFRLFAGFRGIEVTLADVAGRLGMSALHTDAVVQELKEASLLAEATPGRYRMHPLLCDYAAELTGANNVRSGTGVGALDGRSAADSTR</sequence>
<dbReference type="PANTHER" id="PTHR35807">
    <property type="entry name" value="TRANSCRIPTIONAL REGULATOR REDD-RELATED"/>
    <property type="match status" value="1"/>
</dbReference>
<dbReference type="Pfam" id="PF03704">
    <property type="entry name" value="BTAD"/>
    <property type="match status" value="1"/>
</dbReference>
<dbReference type="SUPFAM" id="SSF52540">
    <property type="entry name" value="P-loop containing nucleoside triphosphate hydrolases"/>
    <property type="match status" value="1"/>
</dbReference>
<dbReference type="PRINTS" id="PR00364">
    <property type="entry name" value="DISEASERSIST"/>
</dbReference>
<dbReference type="InterPro" id="IPR051677">
    <property type="entry name" value="AfsR-DnrI-RedD_regulator"/>
</dbReference>
<feature type="DNA-binding region" description="OmpR/PhoB-type" evidence="6">
    <location>
        <begin position="1"/>
        <end position="93"/>
    </location>
</feature>
<dbReference type="OrthoDB" id="7628974at2"/>
<dbReference type="Pfam" id="PF00486">
    <property type="entry name" value="Trans_reg_C"/>
    <property type="match status" value="1"/>
</dbReference>
<dbReference type="GO" id="GO:0006355">
    <property type="term" value="P:regulation of DNA-templated transcription"/>
    <property type="evidence" value="ECO:0007669"/>
    <property type="project" value="InterPro"/>
</dbReference>
<evidence type="ECO:0000256" key="7">
    <source>
        <dbReference type="SAM" id="MobiDB-lite"/>
    </source>
</evidence>
<dbReference type="SUPFAM" id="SSF46894">
    <property type="entry name" value="C-terminal effector domain of the bipartite response regulators"/>
    <property type="match status" value="1"/>
</dbReference>
<proteinExistence type="inferred from homology"/>
<protein>
    <recommendedName>
        <fullName evidence="8">OmpR/PhoB-type domain-containing protein</fullName>
    </recommendedName>
</protein>
<dbReference type="SUPFAM" id="SSF48452">
    <property type="entry name" value="TPR-like"/>
    <property type="match status" value="1"/>
</dbReference>
<dbReference type="InterPro" id="IPR005158">
    <property type="entry name" value="BTAD"/>
</dbReference>
<dbReference type="Gene3D" id="1.10.10.10">
    <property type="entry name" value="Winged helix-like DNA-binding domain superfamily/Winged helix DNA-binding domain"/>
    <property type="match status" value="1"/>
</dbReference>
<evidence type="ECO:0000256" key="4">
    <source>
        <dbReference type="ARBA" id="ARBA00023125"/>
    </source>
</evidence>
<dbReference type="InterPro" id="IPR011990">
    <property type="entry name" value="TPR-like_helical_dom_sf"/>
</dbReference>
<evidence type="ECO:0000256" key="1">
    <source>
        <dbReference type="ARBA" id="ARBA00005820"/>
    </source>
</evidence>
<dbReference type="InterPro" id="IPR027417">
    <property type="entry name" value="P-loop_NTPase"/>
</dbReference>
<comment type="caution">
    <text evidence="9">The sequence shown here is derived from an EMBL/GenBank/DDBJ whole genome shotgun (WGS) entry which is preliminary data.</text>
</comment>
<dbReference type="GO" id="GO:0043531">
    <property type="term" value="F:ADP binding"/>
    <property type="evidence" value="ECO:0007669"/>
    <property type="project" value="InterPro"/>
</dbReference>
<dbReference type="InterPro" id="IPR036388">
    <property type="entry name" value="WH-like_DNA-bd_sf"/>
</dbReference>
<dbReference type="SMART" id="SM00862">
    <property type="entry name" value="Trans_reg_C"/>
    <property type="match status" value="1"/>
</dbReference>
<dbReference type="Pfam" id="PF00931">
    <property type="entry name" value="NB-ARC"/>
    <property type="match status" value="1"/>
</dbReference>
<evidence type="ECO:0000256" key="5">
    <source>
        <dbReference type="ARBA" id="ARBA00023163"/>
    </source>
</evidence>